<keyword evidence="1" id="KW-0472">Membrane</keyword>
<reference evidence="2" key="1">
    <citation type="submission" date="2021-02" db="EMBL/GenBank/DDBJ databases">
        <authorList>
            <person name="Nowell W R."/>
        </authorList>
    </citation>
    <scope>NUCLEOTIDE SEQUENCE</scope>
</reference>
<accession>A0A815PVW0</accession>
<gene>
    <name evidence="3" type="ORF">GIL414_LOCUS72572</name>
    <name evidence="2" type="ORF">KQP761_LOCUS12194</name>
</gene>
<name>A0A815PVW0_9BILA</name>
<feature type="transmembrane region" description="Helical" evidence="1">
    <location>
        <begin position="5"/>
        <end position="23"/>
    </location>
</feature>
<keyword evidence="1" id="KW-1133">Transmembrane helix</keyword>
<proteinExistence type="predicted"/>
<dbReference type="EMBL" id="CAJNOW010005613">
    <property type="protein sequence ID" value="CAF1454920.1"/>
    <property type="molecule type" value="Genomic_DNA"/>
</dbReference>
<sequence length="37" mass="4330">MLLAIILACIGAFALLTILIYLYRPLYHPKYLEDLYD</sequence>
<protein>
    <submittedName>
        <fullName evidence="2">Uncharacterized protein</fullName>
    </submittedName>
</protein>
<evidence type="ECO:0000313" key="4">
    <source>
        <dbReference type="Proteomes" id="UP000663834"/>
    </source>
</evidence>
<dbReference type="AlphaFoldDB" id="A0A815PVW0"/>
<feature type="non-terminal residue" evidence="2">
    <location>
        <position position="37"/>
    </location>
</feature>
<keyword evidence="1" id="KW-0812">Transmembrane</keyword>
<evidence type="ECO:0000256" key="1">
    <source>
        <dbReference type="SAM" id="Phobius"/>
    </source>
</evidence>
<evidence type="ECO:0000313" key="2">
    <source>
        <dbReference type="EMBL" id="CAF1454920.1"/>
    </source>
</evidence>
<dbReference type="EMBL" id="CAJOBJ010336704">
    <property type="protein sequence ID" value="CAF5189822.1"/>
    <property type="molecule type" value="Genomic_DNA"/>
</dbReference>
<dbReference type="OrthoDB" id="37659at2759"/>
<organism evidence="2 4">
    <name type="scientific">Rotaria magnacalcarata</name>
    <dbReference type="NCBI Taxonomy" id="392030"/>
    <lineage>
        <taxon>Eukaryota</taxon>
        <taxon>Metazoa</taxon>
        <taxon>Spiralia</taxon>
        <taxon>Gnathifera</taxon>
        <taxon>Rotifera</taxon>
        <taxon>Eurotatoria</taxon>
        <taxon>Bdelloidea</taxon>
        <taxon>Philodinida</taxon>
        <taxon>Philodinidae</taxon>
        <taxon>Rotaria</taxon>
    </lineage>
</organism>
<evidence type="ECO:0000313" key="3">
    <source>
        <dbReference type="EMBL" id="CAF5189822.1"/>
    </source>
</evidence>
<dbReference type="Proteomes" id="UP000663834">
    <property type="component" value="Unassembled WGS sequence"/>
</dbReference>
<dbReference type="Proteomes" id="UP000681720">
    <property type="component" value="Unassembled WGS sequence"/>
</dbReference>
<comment type="caution">
    <text evidence="2">The sequence shown here is derived from an EMBL/GenBank/DDBJ whole genome shotgun (WGS) entry which is preliminary data.</text>
</comment>